<evidence type="ECO:0000313" key="1">
    <source>
        <dbReference type="EMBL" id="CAD6211596.1"/>
    </source>
</evidence>
<organism evidence="1 2">
    <name type="scientific">Miscanthus lutarioriparius</name>
    <dbReference type="NCBI Taxonomy" id="422564"/>
    <lineage>
        <taxon>Eukaryota</taxon>
        <taxon>Viridiplantae</taxon>
        <taxon>Streptophyta</taxon>
        <taxon>Embryophyta</taxon>
        <taxon>Tracheophyta</taxon>
        <taxon>Spermatophyta</taxon>
        <taxon>Magnoliopsida</taxon>
        <taxon>Liliopsida</taxon>
        <taxon>Poales</taxon>
        <taxon>Poaceae</taxon>
        <taxon>PACMAD clade</taxon>
        <taxon>Panicoideae</taxon>
        <taxon>Andropogonodae</taxon>
        <taxon>Andropogoneae</taxon>
        <taxon>Saccharinae</taxon>
        <taxon>Miscanthus</taxon>
    </lineage>
</organism>
<evidence type="ECO:0000313" key="2">
    <source>
        <dbReference type="Proteomes" id="UP000604825"/>
    </source>
</evidence>
<keyword evidence="2" id="KW-1185">Reference proteome</keyword>
<name>A0A811MLG0_9POAL</name>
<protein>
    <submittedName>
        <fullName evidence="1">Uncharacterized protein</fullName>
    </submittedName>
</protein>
<accession>A0A811MLG0</accession>
<proteinExistence type="predicted"/>
<reference evidence="1" key="1">
    <citation type="submission" date="2020-10" db="EMBL/GenBank/DDBJ databases">
        <authorList>
            <person name="Han B."/>
            <person name="Lu T."/>
            <person name="Zhao Q."/>
            <person name="Huang X."/>
            <person name="Zhao Y."/>
        </authorList>
    </citation>
    <scope>NUCLEOTIDE SEQUENCE</scope>
</reference>
<dbReference type="EMBL" id="CAJGYO010000002">
    <property type="protein sequence ID" value="CAD6211596.1"/>
    <property type="molecule type" value="Genomic_DNA"/>
</dbReference>
<comment type="caution">
    <text evidence="1">The sequence shown here is derived from an EMBL/GenBank/DDBJ whole genome shotgun (WGS) entry which is preliminary data.</text>
</comment>
<gene>
    <name evidence="1" type="ORF">NCGR_LOCUS7558</name>
</gene>
<dbReference type="AlphaFoldDB" id="A0A811MLG0"/>
<sequence>MAPRIFLQLEKNVKQVLVFDAGMQWFLLALQLDECQIAGWPWLGSLTALLSHRAIFPPPLKF</sequence>
<dbReference type="Proteomes" id="UP000604825">
    <property type="component" value="Unassembled WGS sequence"/>
</dbReference>